<dbReference type="AlphaFoldDB" id="A0AA35P351"/>
<accession>A0AA35P351</accession>
<reference evidence="2" key="1">
    <citation type="submission" date="2022-12" db="EMBL/GenBank/DDBJ databases">
        <authorList>
            <person name="Alioto T."/>
            <person name="Alioto T."/>
            <person name="Gomez Garrido J."/>
        </authorList>
    </citation>
    <scope>NUCLEOTIDE SEQUENCE</scope>
</reference>
<keyword evidence="3" id="KW-1185">Reference proteome</keyword>
<protein>
    <submittedName>
        <fullName evidence="2">Uncharacterized protein</fullName>
    </submittedName>
</protein>
<gene>
    <name evidence="2" type="ORF">PODLI_1B014946</name>
</gene>
<dbReference type="Proteomes" id="UP001178461">
    <property type="component" value="Chromosome 3"/>
</dbReference>
<name>A0AA35P351_9SAUR</name>
<organism evidence="2 3">
    <name type="scientific">Podarcis lilfordi</name>
    <name type="common">Lilford's wall lizard</name>
    <dbReference type="NCBI Taxonomy" id="74358"/>
    <lineage>
        <taxon>Eukaryota</taxon>
        <taxon>Metazoa</taxon>
        <taxon>Chordata</taxon>
        <taxon>Craniata</taxon>
        <taxon>Vertebrata</taxon>
        <taxon>Euteleostomi</taxon>
        <taxon>Lepidosauria</taxon>
        <taxon>Squamata</taxon>
        <taxon>Bifurcata</taxon>
        <taxon>Unidentata</taxon>
        <taxon>Episquamata</taxon>
        <taxon>Laterata</taxon>
        <taxon>Lacertibaenia</taxon>
        <taxon>Lacertidae</taxon>
        <taxon>Podarcis</taxon>
    </lineage>
</organism>
<evidence type="ECO:0000256" key="1">
    <source>
        <dbReference type="SAM" id="MobiDB-lite"/>
    </source>
</evidence>
<feature type="compositionally biased region" description="Pro residues" evidence="1">
    <location>
        <begin position="25"/>
        <end position="35"/>
    </location>
</feature>
<evidence type="ECO:0000313" key="2">
    <source>
        <dbReference type="EMBL" id="CAI5771175.1"/>
    </source>
</evidence>
<feature type="region of interest" description="Disordered" evidence="1">
    <location>
        <begin position="1"/>
        <end position="59"/>
    </location>
</feature>
<sequence length="74" mass="7385">MVTYIHNPAAPRPHPEQPAAEKPPRPPPPPIPPASPTTAAAPFCKTGSGLLPPSPAALQTGRPIAKIGAAAGGQ</sequence>
<dbReference type="EMBL" id="OX395128">
    <property type="protein sequence ID" value="CAI5771175.1"/>
    <property type="molecule type" value="Genomic_DNA"/>
</dbReference>
<evidence type="ECO:0000313" key="3">
    <source>
        <dbReference type="Proteomes" id="UP001178461"/>
    </source>
</evidence>
<proteinExistence type="predicted"/>